<dbReference type="EMBL" id="AVPU01000007">
    <property type="protein sequence ID" value="KGM55150.1"/>
    <property type="molecule type" value="Genomic_DNA"/>
</dbReference>
<comment type="subcellular location">
    <subcellularLocation>
        <location evidence="2">Cell inner membrane</location>
        <topology evidence="2">Multi-pass membrane protein</topology>
    </subcellularLocation>
</comment>
<dbReference type="NCBIfam" id="TIGR04407">
    <property type="entry name" value="LptF_YjgP"/>
    <property type="match status" value="1"/>
</dbReference>
<dbReference type="PANTHER" id="PTHR33529">
    <property type="entry name" value="SLR0882 PROTEIN-RELATED"/>
    <property type="match status" value="1"/>
</dbReference>
<evidence type="ECO:0000256" key="4">
    <source>
        <dbReference type="ARBA" id="ARBA00014213"/>
    </source>
</evidence>
<dbReference type="eggNOG" id="COG0795">
    <property type="taxonomic scope" value="Bacteria"/>
</dbReference>
<feature type="transmembrane region" description="Helical" evidence="12">
    <location>
        <begin position="103"/>
        <end position="122"/>
    </location>
</feature>
<evidence type="ECO:0000256" key="5">
    <source>
        <dbReference type="ARBA" id="ARBA00022448"/>
    </source>
</evidence>
<comment type="caution">
    <text evidence="13">The sequence shown here is derived from an EMBL/GenBank/DDBJ whole genome shotgun (WGS) entry which is preliminary data.</text>
</comment>
<dbReference type="InterPro" id="IPR005495">
    <property type="entry name" value="LptG/LptF_permease"/>
</dbReference>
<keyword evidence="9 12" id="KW-1133">Transmembrane helix</keyword>
<comment type="function">
    <text evidence="1">Part of the ABC transporter complex LptBFG involved in the translocation of lipopolysaccharide (LPS) from the inner membrane to the outer membrane.</text>
</comment>
<evidence type="ECO:0000256" key="6">
    <source>
        <dbReference type="ARBA" id="ARBA00022475"/>
    </source>
</evidence>
<keyword evidence="6" id="KW-1003">Cell membrane</keyword>
<dbReference type="RefSeq" id="WP_036135966.1">
    <property type="nucleotide sequence ID" value="NZ_AVPU01000007.1"/>
</dbReference>
<dbReference type="GO" id="GO:0055085">
    <property type="term" value="P:transmembrane transport"/>
    <property type="evidence" value="ECO:0007669"/>
    <property type="project" value="InterPro"/>
</dbReference>
<evidence type="ECO:0000256" key="8">
    <source>
        <dbReference type="ARBA" id="ARBA00022692"/>
    </source>
</evidence>
<protein>
    <recommendedName>
        <fullName evidence="4">Lipopolysaccharide export system permease protein LptF</fullName>
    </recommendedName>
</protein>
<evidence type="ECO:0000256" key="12">
    <source>
        <dbReference type="SAM" id="Phobius"/>
    </source>
</evidence>
<evidence type="ECO:0000313" key="13">
    <source>
        <dbReference type="EMBL" id="KGM55150.1"/>
    </source>
</evidence>
<proteinExistence type="inferred from homology"/>
<evidence type="ECO:0000256" key="11">
    <source>
        <dbReference type="ARBA" id="ARBA00026081"/>
    </source>
</evidence>
<evidence type="ECO:0000256" key="10">
    <source>
        <dbReference type="ARBA" id="ARBA00023136"/>
    </source>
</evidence>
<evidence type="ECO:0000256" key="9">
    <source>
        <dbReference type="ARBA" id="ARBA00022989"/>
    </source>
</evidence>
<dbReference type="Pfam" id="PF03739">
    <property type="entry name" value="LptF_LptG"/>
    <property type="match status" value="1"/>
</dbReference>
<evidence type="ECO:0000313" key="14">
    <source>
        <dbReference type="Proteomes" id="UP000029998"/>
    </source>
</evidence>
<feature type="transmembrane region" description="Helical" evidence="12">
    <location>
        <begin position="328"/>
        <end position="347"/>
    </location>
</feature>
<name>A0A0A0EXZ1_9GAMM</name>
<feature type="transmembrane region" description="Helical" evidence="12">
    <location>
        <begin position="296"/>
        <end position="316"/>
    </location>
</feature>
<dbReference type="OrthoDB" id="9778062at2"/>
<dbReference type="STRING" id="1385517.N800_00535"/>
<dbReference type="Proteomes" id="UP000029998">
    <property type="component" value="Unassembled WGS sequence"/>
</dbReference>
<comment type="subunit">
    <text evidence="11">Component of the lipopolysaccharide transport and assembly complex. The LptBFG transporter is composed of two ATP-binding proteins (LptB) and two transmembrane proteins (LptF and LptG).</text>
</comment>
<feature type="transmembrane region" description="Helical" evidence="12">
    <location>
        <begin position="57"/>
        <end position="77"/>
    </location>
</feature>
<dbReference type="PANTHER" id="PTHR33529:SF7">
    <property type="entry name" value="LIPOPOLYSACCHARIDE EXPORT SYSTEM PERMEASE PROTEIN LPTF"/>
    <property type="match status" value="1"/>
</dbReference>
<keyword evidence="14" id="KW-1185">Reference proteome</keyword>
<feature type="transmembrane region" description="Helical" evidence="12">
    <location>
        <begin position="12"/>
        <end position="36"/>
    </location>
</feature>
<dbReference type="InterPro" id="IPR030922">
    <property type="entry name" value="LptF"/>
</dbReference>
<evidence type="ECO:0000256" key="3">
    <source>
        <dbReference type="ARBA" id="ARBA00007725"/>
    </source>
</evidence>
<gene>
    <name evidence="13" type="ORF">N800_00535</name>
</gene>
<dbReference type="AlphaFoldDB" id="A0A0A0EXZ1"/>
<comment type="similarity">
    <text evidence="3">Belongs to the LptF/LptG family.</text>
</comment>
<reference evidence="13 14" key="1">
    <citation type="submission" date="2013-08" db="EMBL/GenBank/DDBJ databases">
        <title>Genome sequencing of Lysobacter.</title>
        <authorList>
            <person name="Zhang S."/>
            <person name="Wang G."/>
        </authorList>
    </citation>
    <scope>NUCLEOTIDE SEQUENCE [LARGE SCALE GENOMIC DNA]</scope>
    <source>
        <strain evidence="13 14">GH1-9</strain>
    </source>
</reference>
<dbReference type="GO" id="GO:0015920">
    <property type="term" value="P:lipopolysaccharide transport"/>
    <property type="evidence" value="ECO:0007669"/>
    <property type="project" value="TreeGrafter"/>
</dbReference>
<evidence type="ECO:0000256" key="7">
    <source>
        <dbReference type="ARBA" id="ARBA00022519"/>
    </source>
</evidence>
<sequence length="359" mass="39408">MPKLDRYLFSELAQSTFAVLVVLLIVSMGAVLADVLRDITSGRVPAALLLAQIGLQFLNYLPIILPLALLLGLMLGVGRLYRDSEMPVITAAGVGPGRLLRPVMMLVVPVVTFIALCSLWLGPLAHRTSKQMISDANRNLLIAGLEPGRFTELPGGGVVYVGSMSGDGTQFQRIFIHRQNDERMDITTSNTGRLTVHPDGERFITLEKGFQVEGPRHDGLGYRLLRYASNDVRLPPGQGKFDPKDPEVMSTPALLADDRREANAQVHARLAPPLLALAFALLAVPLSRTSPRQARYGHLLMGFLGFVVATSLMLMARGWLEDGKLPPAAGMWWLVLPLLVLGIWMYVRDGHPRGLWGRR</sequence>
<keyword evidence="8 12" id="KW-0812">Transmembrane</keyword>
<evidence type="ECO:0000256" key="2">
    <source>
        <dbReference type="ARBA" id="ARBA00004429"/>
    </source>
</evidence>
<dbReference type="GO" id="GO:0043190">
    <property type="term" value="C:ATP-binding cassette (ABC) transporter complex"/>
    <property type="evidence" value="ECO:0007669"/>
    <property type="project" value="InterPro"/>
</dbReference>
<evidence type="ECO:0000256" key="1">
    <source>
        <dbReference type="ARBA" id="ARBA00002265"/>
    </source>
</evidence>
<keyword evidence="10 12" id="KW-0472">Membrane</keyword>
<organism evidence="13 14">
    <name type="scientific">Lysobacter daejeonensis GH1-9</name>
    <dbReference type="NCBI Taxonomy" id="1385517"/>
    <lineage>
        <taxon>Bacteria</taxon>
        <taxon>Pseudomonadati</taxon>
        <taxon>Pseudomonadota</taxon>
        <taxon>Gammaproteobacteria</taxon>
        <taxon>Lysobacterales</taxon>
        <taxon>Lysobacteraceae</taxon>
        <taxon>Aerolutibacter</taxon>
    </lineage>
</organism>
<keyword evidence="5" id="KW-0813">Transport</keyword>
<keyword evidence="7" id="KW-0997">Cell inner membrane</keyword>
<accession>A0A0A0EXZ1</accession>